<evidence type="ECO:0000256" key="4">
    <source>
        <dbReference type="ARBA" id="ARBA00022737"/>
    </source>
</evidence>
<dbReference type="EC" id="2.7.11.1" evidence="1"/>
<name>A0ABD5VHG9_9EURY</name>
<reference evidence="9 10" key="1">
    <citation type="journal article" date="2019" name="Int. J. Syst. Evol. Microbiol.">
        <title>The Global Catalogue of Microorganisms (GCM) 10K type strain sequencing project: providing services to taxonomists for standard genome sequencing and annotation.</title>
        <authorList>
            <consortium name="The Broad Institute Genomics Platform"/>
            <consortium name="The Broad Institute Genome Sequencing Center for Infectious Disease"/>
            <person name="Wu L."/>
            <person name="Ma J."/>
        </authorList>
    </citation>
    <scope>NUCLEOTIDE SEQUENCE [LARGE SCALE GENOMIC DNA]</scope>
    <source>
        <strain evidence="9 10">GX26</strain>
    </source>
</reference>
<dbReference type="Pfam" id="PF06745">
    <property type="entry name" value="ATPase"/>
    <property type="match status" value="2"/>
</dbReference>
<evidence type="ECO:0000256" key="2">
    <source>
        <dbReference type="ARBA" id="ARBA00022553"/>
    </source>
</evidence>
<evidence type="ECO:0000256" key="6">
    <source>
        <dbReference type="ARBA" id="ARBA00022801"/>
    </source>
</evidence>
<feature type="domain" description="KaiC" evidence="8">
    <location>
        <begin position="244"/>
        <end position="478"/>
    </location>
</feature>
<accession>A0ABD5VHG9</accession>
<evidence type="ECO:0000256" key="5">
    <source>
        <dbReference type="ARBA" id="ARBA00022777"/>
    </source>
</evidence>
<dbReference type="InterPro" id="IPR051347">
    <property type="entry name" value="Circadian_clock_KaiC-rel"/>
</dbReference>
<dbReference type="Proteomes" id="UP001596395">
    <property type="component" value="Unassembled WGS sequence"/>
</dbReference>
<evidence type="ECO:0000313" key="10">
    <source>
        <dbReference type="Proteomes" id="UP001596395"/>
    </source>
</evidence>
<evidence type="ECO:0000259" key="8">
    <source>
        <dbReference type="PROSITE" id="PS51146"/>
    </source>
</evidence>
<dbReference type="AlphaFoldDB" id="A0ABD5VHG9"/>
<evidence type="ECO:0000256" key="7">
    <source>
        <dbReference type="SAM" id="MobiDB-lite"/>
    </source>
</evidence>
<keyword evidence="3" id="KW-0808">Transferase</keyword>
<keyword evidence="4" id="KW-0677">Repeat</keyword>
<dbReference type="EMBL" id="JBHSXN010000004">
    <property type="protein sequence ID" value="MFC6954959.1"/>
    <property type="molecule type" value="Genomic_DNA"/>
</dbReference>
<dbReference type="PANTHER" id="PTHR42926:SF1">
    <property type="entry name" value="CIRCADIAN CLOCK OSCILLATOR PROTEIN KAIC 1"/>
    <property type="match status" value="1"/>
</dbReference>
<keyword evidence="2" id="KW-0597">Phosphoprotein</keyword>
<dbReference type="GO" id="GO:0016787">
    <property type="term" value="F:hydrolase activity"/>
    <property type="evidence" value="ECO:0007669"/>
    <property type="project" value="UniProtKB-KW"/>
</dbReference>
<dbReference type="PANTHER" id="PTHR42926">
    <property type="match status" value="1"/>
</dbReference>
<feature type="region of interest" description="Disordered" evidence="7">
    <location>
        <begin position="475"/>
        <end position="501"/>
    </location>
</feature>
<dbReference type="RefSeq" id="WP_336351897.1">
    <property type="nucleotide sequence ID" value="NZ_JAZAQL010000004.1"/>
</dbReference>
<comment type="caution">
    <text evidence="9">The sequence shown here is derived from an EMBL/GenBank/DDBJ whole genome shotgun (WGS) entry which is preliminary data.</text>
</comment>
<evidence type="ECO:0000256" key="3">
    <source>
        <dbReference type="ARBA" id="ARBA00022679"/>
    </source>
</evidence>
<evidence type="ECO:0000256" key="1">
    <source>
        <dbReference type="ARBA" id="ARBA00012513"/>
    </source>
</evidence>
<dbReference type="InterPro" id="IPR010624">
    <property type="entry name" value="KaiC_dom"/>
</dbReference>
<proteinExistence type="predicted"/>
<protein>
    <recommendedName>
        <fullName evidence="1">non-specific serine/threonine protein kinase</fullName>
        <ecNumber evidence="1">2.7.11.1</ecNumber>
    </recommendedName>
</protein>
<keyword evidence="5" id="KW-0418">Kinase</keyword>
<keyword evidence="10" id="KW-1185">Reference proteome</keyword>
<dbReference type="SUPFAM" id="SSF52540">
    <property type="entry name" value="P-loop containing nucleoside triphosphate hydrolases"/>
    <property type="match status" value="2"/>
</dbReference>
<dbReference type="Gene3D" id="3.40.50.300">
    <property type="entry name" value="P-loop containing nucleotide triphosphate hydrolases"/>
    <property type="match status" value="2"/>
</dbReference>
<dbReference type="InterPro" id="IPR014774">
    <property type="entry name" value="KaiC-like_dom"/>
</dbReference>
<dbReference type="PROSITE" id="PS51146">
    <property type="entry name" value="KAIC"/>
    <property type="match status" value="2"/>
</dbReference>
<dbReference type="InterPro" id="IPR027417">
    <property type="entry name" value="P-loop_NTPase"/>
</dbReference>
<feature type="domain" description="KaiC" evidence="8">
    <location>
        <begin position="8"/>
        <end position="242"/>
    </location>
</feature>
<gene>
    <name evidence="9" type="ORF">ACFQGB_19005</name>
</gene>
<dbReference type="InterPro" id="IPR030665">
    <property type="entry name" value="KaiC"/>
</dbReference>
<evidence type="ECO:0000313" key="9">
    <source>
        <dbReference type="EMBL" id="MFC6954959.1"/>
    </source>
</evidence>
<organism evidence="9 10">
    <name type="scientific">Halorubellus litoreus</name>
    <dbReference type="NCBI Taxonomy" id="755308"/>
    <lineage>
        <taxon>Archaea</taxon>
        <taxon>Methanobacteriati</taxon>
        <taxon>Methanobacteriota</taxon>
        <taxon>Stenosarchaea group</taxon>
        <taxon>Halobacteria</taxon>
        <taxon>Halobacteriales</taxon>
        <taxon>Halorubellaceae</taxon>
        <taxon>Halorubellus</taxon>
    </lineage>
</organism>
<keyword evidence="6" id="KW-0378">Hydrolase</keyword>
<dbReference type="SMART" id="SM00382">
    <property type="entry name" value="AAA"/>
    <property type="match status" value="2"/>
</dbReference>
<sequence>MTSPTAPTRITTGIDSLDEVLDGGLIPTRAYMLTGDPGTGKTILGLHYLTAGRDAGETALCVNLEESTEDIRQNAASLGFDLDGIEFLDLTPSSDAFGDGQRYDIFSAAETEGPEIAAAVTDAIEEHDPDRVFVDPLSRFRHLAPDDHQFRELIGSFVQLLRDTGATVLFTTQATAARSDADLQYLSDGTIALSQGAHGRELEVKKFRGSDSARGPHTFRITPDGLALFPELVPGTHSAAFDTETISSGIPEVDDQLHGGIERGTVTILSGPTGVGKTTLGTQFMKEAAERGERSVIYMFEENTQTFLERSEQTDIPVTEMRDRGTLEIAEMEPLRISSSEFAARVREEVEANDAEIVMIDGIDGYRLSLRGQKDDLRRELHSLCRYLKNMGVTVILVDATESVTGDFKPTAEDVSYLADNLVFLRYLEMQGELRKALGILKKRTSDFERTLREFEITDRGIEVGEPLRELRGVLKGTPDLVDPGDETVRPPDGEEPDSDG</sequence>
<dbReference type="PRINTS" id="PR01874">
    <property type="entry name" value="DNAREPAIRADA"/>
</dbReference>
<dbReference type="PIRSF" id="PIRSF039117">
    <property type="entry name" value="KaiC"/>
    <property type="match status" value="1"/>
</dbReference>
<dbReference type="GO" id="GO:0004674">
    <property type="term" value="F:protein serine/threonine kinase activity"/>
    <property type="evidence" value="ECO:0007669"/>
    <property type="project" value="UniProtKB-EC"/>
</dbReference>
<dbReference type="InterPro" id="IPR003593">
    <property type="entry name" value="AAA+_ATPase"/>
</dbReference>